<accession>A0A133U7P5</accession>
<keyword evidence="1" id="KW-0175">Coiled coil</keyword>
<proteinExistence type="predicted"/>
<keyword evidence="2" id="KW-1133">Transmembrane helix</keyword>
<evidence type="ECO:0000256" key="2">
    <source>
        <dbReference type="SAM" id="Phobius"/>
    </source>
</evidence>
<evidence type="ECO:0000313" key="3">
    <source>
        <dbReference type="EMBL" id="KXA90208.1"/>
    </source>
</evidence>
<evidence type="ECO:0000313" key="4">
    <source>
        <dbReference type="Proteomes" id="UP000070163"/>
    </source>
</evidence>
<dbReference type="AlphaFoldDB" id="A0A133U7P5"/>
<evidence type="ECO:0000256" key="1">
    <source>
        <dbReference type="SAM" id="Coils"/>
    </source>
</evidence>
<feature type="coiled-coil region" evidence="1">
    <location>
        <begin position="28"/>
        <end position="97"/>
    </location>
</feature>
<comment type="caution">
    <text evidence="3">The sequence shown here is derived from an EMBL/GenBank/DDBJ whole genome shotgun (WGS) entry which is preliminary data.</text>
</comment>
<protein>
    <submittedName>
        <fullName evidence="3">Uncharacterized protein</fullName>
    </submittedName>
</protein>
<organism evidence="3 4">
    <name type="scientific">candidate division MSBL1 archaeon SCGC-AAA259A05</name>
    <dbReference type="NCBI Taxonomy" id="1698259"/>
    <lineage>
        <taxon>Archaea</taxon>
        <taxon>Methanobacteriati</taxon>
        <taxon>Methanobacteriota</taxon>
        <taxon>candidate division MSBL1</taxon>
    </lineage>
</organism>
<keyword evidence="2" id="KW-0472">Membrane</keyword>
<feature type="transmembrane region" description="Helical" evidence="2">
    <location>
        <begin position="6"/>
        <end position="26"/>
    </location>
</feature>
<name>A0A133U7P5_9EURY</name>
<keyword evidence="2" id="KW-0812">Transmembrane</keyword>
<reference evidence="3 4" key="1">
    <citation type="journal article" date="2016" name="Sci. Rep.">
        <title>Metabolic traits of an uncultured archaeal lineage -MSBL1- from brine pools of the Red Sea.</title>
        <authorList>
            <person name="Mwirichia R."/>
            <person name="Alam I."/>
            <person name="Rashid M."/>
            <person name="Vinu M."/>
            <person name="Ba-Alawi W."/>
            <person name="Anthony Kamau A."/>
            <person name="Kamanda Ngugi D."/>
            <person name="Goker M."/>
            <person name="Klenk H.P."/>
            <person name="Bajic V."/>
            <person name="Stingl U."/>
        </authorList>
    </citation>
    <scope>NUCLEOTIDE SEQUENCE [LARGE SCALE GENOMIC DNA]</scope>
    <source>
        <strain evidence="3">SCGC-AAA259A05</strain>
    </source>
</reference>
<keyword evidence="4" id="KW-1185">Reference proteome</keyword>
<sequence>MLIKAILIVVIGLLIFWIYYSGGGTFRTRKLTNRIEKLKKENQSLRETNATLRSNLGSTSGRFTRPVARAAQLAEELVKVKEALRGSRSAKQSLEKEYNKEIDQQLVQEILASEENIGAPFKRRLAHEIFVGCVGRDILKGLREGKSLEDSIVDSGVPLKIGKERTRLLKETGYLDNKLNLTDWGSEVLEL</sequence>
<dbReference type="Proteomes" id="UP000070163">
    <property type="component" value="Unassembled WGS sequence"/>
</dbReference>
<dbReference type="EMBL" id="LHXJ01000052">
    <property type="protein sequence ID" value="KXA90208.1"/>
    <property type="molecule type" value="Genomic_DNA"/>
</dbReference>
<gene>
    <name evidence="3" type="ORF">AKJ57_04360</name>
</gene>